<gene>
    <name evidence="2" type="ORF">IDJ76_09615</name>
</gene>
<keyword evidence="3" id="KW-1185">Reference proteome</keyword>
<dbReference type="EMBL" id="JACWMX010000003">
    <property type="protein sequence ID" value="MBD1393355.1"/>
    <property type="molecule type" value="Genomic_DNA"/>
</dbReference>
<evidence type="ECO:0000313" key="3">
    <source>
        <dbReference type="Proteomes" id="UP000619078"/>
    </source>
</evidence>
<dbReference type="GO" id="GO:0003677">
    <property type="term" value="F:DNA binding"/>
    <property type="evidence" value="ECO:0007669"/>
    <property type="project" value="InterPro"/>
</dbReference>
<proteinExistence type="predicted"/>
<protein>
    <submittedName>
        <fullName evidence="2">Helix-turn-helix transcriptional regulator</fullName>
    </submittedName>
</protein>
<dbReference type="PROSITE" id="PS50943">
    <property type="entry name" value="HTH_CROC1"/>
    <property type="match status" value="1"/>
</dbReference>
<feature type="domain" description="HTH cro/C1-type" evidence="1">
    <location>
        <begin position="12"/>
        <end position="66"/>
    </location>
</feature>
<evidence type="ECO:0000259" key="1">
    <source>
        <dbReference type="PROSITE" id="PS50943"/>
    </source>
</evidence>
<dbReference type="SUPFAM" id="SSF47413">
    <property type="entry name" value="lambda repressor-like DNA-binding domains"/>
    <property type="match status" value="1"/>
</dbReference>
<dbReference type="InterPro" id="IPR001387">
    <property type="entry name" value="Cro/C1-type_HTH"/>
</dbReference>
<dbReference type="CDD" id="cd00093">
    <property type="entry name" value="HTH_XRE"/>
    <property type="match status" value="1"/>
</dbReference>
<accession>A0A926S0V2</accession>
<dbReference type="SMART" id="SM00530">
    <property type="entry name" value="HTH_XRE"/>
    <property type="match status" value="1"/>
</dbReference>
<name>A0A926S0V2_9SPHI</name>
<sequence>MQFDLQLLIETIRNRRLALQYKQEYVAACLGVSQNAYSKLELGRCHLTVQRLIDVCRILEIDVYEMLKPAMQVA</sequence>
<evidence type="ECO:0000313" key="2">
    <source>
        <dbReference type="EMBL" id="MBD1393355.1"/>
    </source>
</evidence>
<dbReference type="RefSeq" id="WP_191163084.1">
    <property type="nucleotide sequence ID" value="NZ_JACWMX010000003.1"/>
</dbReference>
<dbReference type="Gene3D" id="1.10.260.40">
    <property type="entry name" value="lambda repressor-like DNA-binding domains"/>
    <property type="match status" value="1"/>
</dbReference>
<comment type="caution">
    <text evidence="2">The sequence shown here is derived from an EMBL/GenBank/DDBJ whole genome shotgun (WGS) entry which is preliminary data.</text>
</comment>
<dbReference type="AlphaFoldDB" id="A0A926S0V2"/>
<dbReference type="Proteomes" id="UP000619078">
    <property type="component" value="Unassembled WGS sequence"/>
</dbReference>
<reference evidence="2" key="1">
    <citation type="submission" date="2020-09" db="EMBL/GenBank/DDBJ databases">
        <title>Novel species of Mucilaginibacter isolated from a glacier on the Tibetan Plateau.</title>
        <authorList>
            <person name="Liu Q."/>
            <person name="Xin Y.-H."/>
        </authorList>
    </citation>
    <scope>NUCLEOTIDE SEQUENCE</scope>
    <source>
        <strain evidence="2">ZB1P21</strain>
    </source>
</reference>
<dbReference type="InterPro" id="IPR010982">
    <property type="entry name" value="Lambda_DNA-bd_dom_sf"/>
</dbReference>
<organism evidence="2 3">
    <name type="scientific">Mucilaginibacter glaciei</name>
    <dbReference type="NCBI Taxonomy" id="2772109"/>
    <lineage>
        <taxon>Bacteria</taxon>
        <taxon>Pseudomonadati</taxon>
        <taxon>Bacteroidota</taxon>
        <taxon>Sphingobacteriia</taxon>
        <taxon>Sphingobacteriales</taxon>
        <taxon>Sphingobacteriaceae</taxon>
        <taxon>Mucilaginibacter</taxon>
    </lineage>
</organism>
<dbReference type="Pfam" id="PF01381">
    <property type="entry name" value="HTH_3"/>
    <property type="match status" value="1"/>
</dbReference>